<evidence type="ECO:0000313" key="3">
    <source>
        <dbReference type="Proteomes" id="UP000006045"/>
    </source>
</evidence>
<name>K0WN00_PSEFL</name>
<accession>K0WN00</accession>
<dbReference type="InterPro" id="IPR046054">
    <property type="entry name" value="DUF6012"/>
</dbReference>
<proteinExistence type="predicted"/>
<dbReference type="EMBL" id="CM001562">
    <property type="protein sequence ID" value="EJZ60958.1"/>
    <property type="molecule type" value="Genomic_DNA"/>
</dbReference>
<dbReference type="AlphaFoldDB" id="K0WN00"/>
<gene>
    <name evidence="1" type="ORF">I1A_000037</name>
</gene>
<evidence type="ECO:0000313" key="1">
    <source>
        <dbReference type="EMBL" id="AFS51713.1"/>
    </source>
</evidence>
<reference evidence="2 3" key="2">
    <citation type="submission" date="2012-08" db="EMBL/GenBank/DDBJ databases">
        <title>The genome of cave-isolated P. fluorescens strain R124 demonstrates phenotypic adaptation to the mineral environment.</title>
        <authorList>
            <person name="Barton M.D."/>
            <person name="Petronio M."/>
            <person name="Giarrizzo J.G."/>
            <person name="Bowling B.V."/>
            <person name="Barton H.A."/>
        </authorList>
    </citation>
    <scope>NUCLEOTIDE SEQUENCE [LARGE SCALE GENOMIC DNA]</scope>
    <source>
        <strain evidence="2 3">R124</strain>
        <plasmid evidence="2 3">pMP-R124</plasmid>
    </source>
</reference>
<organism evidence="1">
    <name type="scientific">Pseudomonas fluorescens R124</name>
    <dbReference type="NCBI Taxonomy" id="743713"/>
    <lineage>
        <taxon>Bacteria</taxon>
        <taxon>Pseudomonadati</taxon>
        <taxon>Pseudomonadota</taxon>
        <taxon>Gammaproteobacteria</taxon>
        <taxon>Pseudomonadales</taxon>
        <taxon>Pseudomonadaceae</taxon>
        <taxon>Pseudomonas</taxon>
    </lineage>
</organism>
<dbReference type="EMBL" id="JQ737005">
    <property type="protein sequence ID" value="AFS51713.1"/>
    <property type="molecule type" value="Genomic_DNA"/>
</dbReference>
<sequence length="308" mass="35039">MLIHLTPRIFGHRTAEPCSLIDLTCAELGLSLMGGTDLTARRPYLNKNYLVACRKVGQKAIQGVLIDTPKLVRDFTVVTRWNVEGSHIATHRVRYLVLDEEFDAVSDNMMLWHAIHGDERWKTRIPDLYLGIAHVAVQPRMDVKPRRERSDAVVYAFDEQGCVVERSETFLMHTIERERLHGHYCSNNERIPGIEAAFVAPGPADGVPAPDPQHRIWIFNPEEAADYPCTTEVEILLGGVGRVMYPDGMEQFVDDDAEPVHIYSPKLSKAELELFCEKNIAHYQAFHEAHEAQLAICERVPMTPFWEN</sequence>
<dbReference type="RefSeq" id="WP_003230041.1">
    <property type="nucleotide sequence ID" value="NC_022437.1"/>
</dbReference>
<keyword evidence="1" id="KW-0614">Plasmid</keyword>
<dbReference type="HOGENOM" id="CLU_902731_0_0_6"/>
<evidence type="ECO:0000313" key="2">
    <source>
        <dbReference type="EMBL" id="EJZ60958.1"/>
    </source>
</evidence>
<dbReference type="Pfam" id="PF19475">
    <property type="entry name" value="DUF6012"/>
    <property type="match status" value="1"/>
</dbReference>
<geneLocation type="plasmid" evidence="1 3">
    <name>pMP-R124</name>
</geneLocation>
<protein>
    <submittedName>
        <fullName evidence="1">Uncharacterized protein</fullName>
    </submittedName>
</protein>
<reference evidence="1" key="1">
    <citation type="submission" date="2012-03" db="EMBL/GenBank/DDBJ databases">
        <title>The genome of cave-isolated P. fluorescens strain R124 demonstrates phenotypic adaptation to the mineral environment.</title>
        <authorList>
            <person name="Barton M.D."/>
            <person name="Petronio M."/>
            <person name="Giarrizzo J.G."/>
            <person name="Bowling B."/>
            <person name="Barton H.A."/>
        </authorList>
    </citation>
    <scope>NUCLEOTIDE SEQUENCE</scope>
    <source>
        <strain evidence="1">R124</strain>
        <plasmid evidence="1">pMP-R124</plasmid>
    </source>
</reference>
<dbReference type="Proteomes" id="UP000006045">
    <property type="component" value="Plasmid pMP-R124"/>
</dbReference>